<protein>
    <submittedName>
        <fullName evidence="2">Uncharacterized protein</fullName>
    </submittedName>
</protein>
<accession>A0A0H2WDC8</accession>
<sequence>MRHGAVRCDAMRRARQPNVQPGGMPGSVCRAGQPALIRINRPRHVNRRGARRAHAFTPRCHRGPAAATPCVERSRDDARRGPRAGPPSGVPSSGVRTRRRGRRRCNAWPSGCSLTKVLLHGGSVVGMLDCRSHPPPGLRRRNARSSGCLLAEALHRRGAAAGIPDHRDARSPGCALSGILGRRVTPPPEYCVALRAAPSERREASAGRPTAIAAAIGRNRERQRFRRSRPSPRSPATRCTPPVDRRTSHVARLRRPAANRLDDRQQPAALGF</sequence>
<name>A0A0H2WDC8_BURMA</name>
<reference evidence="2 3" key="1">
    <citation type="journal article" date="2004" name="Proc. Natl. Acad. Sci. U.S.A.">
        <title>Structural flexibility in the Burkholderia mallei genome.</title>
        <authorList>
            <person name="Nierman W.C."/>
            <person name="DeShazer D."/>
            <person name="Kim H.S."/>
            <person name="Tettelin H."/>
            <person name="Nelson K.E."/>
            <person name="Feldblyum T."/>
            <person name="Ulrich R.L."/>
            <person name="Ronning C.M."/>
            <person name="Brinkac L.M."/>
            <person name="Daugherty S.C."/>
            <person name="Davidsen T.D."/>
            <person name="Deboy R.T."/>
            <person name="Dimitrov G."/>
            <person name="Dodson R.J."/>
            <person name="Durkin A.S."/>
            <person name="Gwinn M.L."/>
            <person name="Haft D.H."/>
            <person name="Khouri H."/>
            <person name="Kolonay J.F."/>
            <person name="Madupu R."/>
            <person name="Mohammoud Y."/>
            <person name="Nelson W.C."/>
            <person name="Radune D."/>
            <person name="Romero C.M."/>
            <person name="Sarria S."/>
            <person name="Selengut J."/>
            <person name="Shamblin C."/>
            <person name="Sullivan S.A."/>
            <person name="White O."/>
            <person name="Yu Y."/>
            <person name="Zafar N."/>
            <person name="Zhou L."/>
            <person name="Fraser C.M."/>
        </authorList>
    </citation>
    <scope>NUCLEOTIDE SEQUENCE [LARGE SCALE GENOMIC DNA]</scope>
    <source>
        <strain evidence="2 3">ATCC 23344</strain>
    </source>
</reference>
<organism evidence="2 3">
    <name type="scientific">Burkholderia mallei (strain ATCC 23344)</name>
    <dbReference type="NCBI Taxonomy" id="243160"/>
    <lineage>
        <taxon>Bacteria</taxon>
        <taxon>Pseudomonadati</taxon>
        <taxon>Pseudomonadota</taxon>
        <taxon>Betaproteobacteria</taxon>
        <taxon>Burkholderiales</taxon>
        <taxon>Burkholderiaceae</taxon>
        <taxon>Burkholderia</taxon>
        <taxon>pseudomallei group</taxon>
    </lineage>
</organism>
<dbReference type="HOGENOM" id="CLU_068004_0_0_4"/>
<feature type="region of interest" description="Disordered" evidence="1">
    <location>
        <begin position="198"/>
        <end position="249"/>
    </location>
</feature>
<feature type="region of interest" description="Disordered" evidence="1">
    <location>
        <begin position="1"/>
        <end position="28"/>
    </location>
</feature>
<evidence type="ECO:0000256" key="1">
    <source>
        <dbReference type="SAM" id="MobiDB-lite"/>
    </source>
</evidence>
<dbReference type="AlphaFoldDB" id="A0A0H2WDC8"/>
<gene>
    <name evidence="2" type="ordered locus">BMAA2024.1</name>
</gene>
<feature type="region of interest" description="Disordered" evidence="1">
    <location>
        <begin position="46"/>
        <end position="102"/>
    </location>
</feature>
<dbReference type="EMBL" id="CP000011">
    <property type="protein sequence ID" value="AAU47150.1"/>
    <property type="molecule type" value="Genomic_DNA"/>
</dbReference>
<proteinExistence type="predicted"/>
<dbReference type="KEGG" id="bma:BMAA2024.1"/>
<evidence type="ECO:0000313" key="3">
    <source>
        <dbReference type="Proteomes" id="UP000006693"/>
    </source>
</evidence>
<keyword evidence="3" id="KW-1185">Reference proteome</keyword>
<feature type="compositionally biased region" description="Basic residues" evidence="1">
    <location>
        <begin position="46"/>
        <end position="62"/>
    </location>
</feature>
<evidence type="ECO:0000313" key="2">
    <source>
        <dbReference type="EMBL" id="AAU47150.1"/>
    </source>
</evidence>
<feature type="compositionally biased region" description="Basic residues" evidence="1">
    <location>
        <begin position="221"/>
        <end position="230"/>
    </location>
</feature>
<dbReference type="Proteomes" id="UP000006693">
    <property type="component" value="Chromosome 2"/>
</dbReference>